<dbReference type="Gene3D" id="3.40.50.150">
    <property type="entry name" value="Vaccinia Virus protein VP39"/>
    <property type="match status" value="2"/>
</dbReference>
<keyword evidence="3" id="KW-0808">Transferase</keyword>
<dbReference type="SUPFAM" id="SSF53335">
    <property type="entry name" value="S-adenosyl-L-methionine-dependent methyltransferases"/>
    <property type="match status" value="1"/>
</dbReference>
<proteinExistence type="inferred from homology"/>
<dbReference type="Proteomes" id="UP001516023">
    <property type="component" value="Unassembled WGS sequence"/>
</dbReference>
<dbReference type="GO" id="GO:0032259">
    <property type="term" value="P:methylation"/>
    <property type="evidence" value="ECO:0007669"/>
    <property type="project" value="UniProtKB-KW"/>
</dbReference>
<organism evidence="6 7">
    <name type="scientific">Cyclotella cryptica</name>
    <dbReference type="NCBI Taxonomy" id="29204"/>
    <lineage>
        <taxon>Eukaryota</taxon>
        <taxon>Sar</taxon>
        <taxon>Stramenopiles</taxon>
        <taxon>Ochrophyta</taxon>
        <taxon>Bacillariophyta</taxon>
        <taxon>Coscinodiscophyceae</taxon>
        <taxon>Thalassiosirophycidae</taxon>
        <taxon>Stephanodiscales</taxon>
        <taxon>Stephanodiscaceae</taxon>
        <taxon>Cyclotella</taxon>
    </lineage>
</organism>
<evidence type="ECO:0000256" key="5">
    <source>
        <dbReference type="SAM" id="MobiDB-lite"/>
    </source>
</evidence>
<name>A0ABD3PJU5_9STRA</name>
<dbReference type="EMBL" id="JABMIG020000171">
    <property type="protein sequence ID" value="KAL3787641.1"/>
    <property type="molecule type" value="Genomic_DNA"/>
</dbReference>
<comment type="similarity">
    <text evidence="1">Belongs to the methyltransferase superfamily. RsmH family.</text>
</comment>
<dbReference type="Pfam" id="PF01795">
    <property type="entry name" value="Methyltransf_5"/>
    <property type="match status" value="2"/>
</dbReference>
<dbReference type="PANTHER" id="PTHR11265:SF0">
    <property type="entry name" value="12S RRNA N4-METHYLCYTIDINE METHYLTRANSFERASE"/>
    <property type="match status" value="1"/>
</dbReference>
<evidence type="ECO:0000313" key="7">
    <source>
        <dbReference type="Proteomes" id="UP001516023"/>
    </source>
</evidence>
<keyword evidence="4" id="KW-0949">S-adenosyl-L-methionine</keyword>
<evidence type="ECO:0000256" key="2">
    <source>
        <dbReference type="ARBA" id="ARBA00022603"/>
    </source>
</evidence>
<feature type="compositionally biased region" description="Basic and acidic residues" evidence="5">
    <location>
        <begin position="419"/>
        <end position="433"/>
    </location>
</feature>
<dbReference type="PANTHER" id="PTHR11265">
    <property type="entry name" value="S-ADENOSYL-METHYLTRANSFERASE MRAW"/>
    <property type="match status" value="1"/>
</dbReference>
<gene>
    <name evidence="6" type="ORF">HJC23_011789</name>
</gene>
<dbReference type="SUPFAM" id="SSF81799">
    <property type="entry name" value="Putative methyltransferase TM0872, insert domain"/>
    <property type="match status" value="1"/>
</dbReference>
<evidence type="ECO:0000256" key="3">
    <source>
        <dbReference type="ARBA" id="ARBA00022679"/>
    </source>
</evidence>
<dbReference type="Gene3D" id="1.10.150.170">
    <property type="entry name" value="Putative methyltransferase TM0872, insert domain"/>
    <property type="match status" value="1"/>
</dbReference>
<keyword evidence="7" id="KW-1185">Reference proteome</keyword>
<dbReference type="AlphaFoldDB" id="A0ABD3PJU5"/>
<dbReference type="HAMAP" id="MF_01007">
    <property type="entry name" value="16SrRNA_methyltr_H"/>
    <property type="match status" value="1"/>
</dbReference>
<comment type="caution">
    <text evidence="6">The sequence shown here is derived from an EMBL/GenBank/DDBJ whole genome shotgun (WGS) entry which is preliminary data.</text>
</comment>
<dbReference type="GO" id="GO:0008168">
    <property type="term" value="F:methyltransferase activity"/>
    <property type="evidence" value="ECO:0007669"/>
    <property type="project" value="UniProtKB-KW"/>
</dbReference>
<evidence type="ECO:0000256" key="1">
    <source>
        <dbReference type="ARBA" id="ARBA00010396"/>
    </source>
</evidence>
<keyword evidence="2" id="KW-0489">Methyltransferase</keyword>
<accession>A0ABD3PJU5</accession>
<protein>
    <submittedName>
        <fullName evidence="6">Uncharacterized protein</fullName>
    </submittedName>
</protein>
<dbReference type="InterPro" id="IPR002903">
    <property type="entry name" value="RsmH"/>
</dbReference>
<dbReference type="InterPro" id="IPR029063">
    <property type="entry name" value="SAM-dependent_MTases_sf"/>
</dbReference>
<feature type="region of interest" description="Disordered" evidence="5">
    <location>
        <begin position="416"/>
        <end position="446"/>
    </location>
</feature>
<sequence length="446" mass="50775">MIRSFSTPSITALNSTSSLLSRKCLILTRNLSKKSMKVNEIAAIHVPVMKHEVLNLWLPARHNTESEDQTIHLIDGTLGLGGHSLAAINFRSNVRILGIDRDPYAVKMARKRFESEFSVVSDAEMSSELNENHFKLMSDSLFFHHGSYADISSRLLDQNSFPSKVDGILLDLGMNSYQIENPNRGFTFRKTGPLDMRFNAKFGNNNGSAVKARDVVNNYSAVELSSIFQRYADEPHAEVIAKAIVQWRKEKELERSKTDNKGIQSTLELRYIIEEAVFRHNAEDIMEDSQNPQEGQGAPCHLTKKANKLQRYRKIWRHNQAGALSTQKKRKKLIPLYEKQKVHNADSVMRCFQALRIETNDELQHLQSFIQSHAIRDVLNVGGRLVTIAFHPGEDIIVRKGMEQLVQSGEFRLLTPEDEGLRPTEDEVRENSKSRTARLRAVEKVK</sequence>
<dbReference type="InterPro" id="IPR023397">
    <property type="entry name" value="SAM-dep_MeTrfase_MraW_recog"/>
</dbReference>
<evidence type="ECO:0000256" key="4">
    <source>
        <dbReference type="ARBA" id="ARBA00022691"/>
    </source>
</evidence>
<evidence type="ECO:0000313" key="6">
    <source>
        <dbReference type="EMBL" id="KAL3787641.1"/>
    </source>
</evidence>
<reference evidence="6 7" key="1">
    <citation type="journal article" date="2020" name="G3 (Bethesda)">
        <title>Improved Reference Genome for Cyclotella cryptica CCMP332, a Model for Cell Wall Morphogenesis, Salinity Adaptation, and Lipid Production in Diatoms (Bacillariophyta).</title>
        <authorList>
            <person name="Roberts W.R."/>
            <person name="Downey K.M."/>
            <person name="Ruck E.C."/>
            <person name="Traller J.C."/>
            <person name="Alverson A.J."/>
        </authorList>
    </citation>
    <scope>NUCLEOTIDE SEQUENCE [LARGE SCALE GENOMIC DNA]</scope>
    <source>
        <strain evidence="6 7">CCMP332</strain>
    </source>
</reference>